<dbReference type="InterPro" id="IPR000953">
    <property type="entry name" value="Chromo/chromo_shadow_dom"/>
</dbReference>
<dbReference type="InterPro" id="IPR012337">
    <property type="entry name" value="RNaseH-like_sf"/>
</dbReference>
<dbReference type="AlphaFoldDB" id="A0A8S0XPM3"/>
<accession>A0A8S0XPM3</accession>
<protein>
    <recommendedName>
        <fullName evidence="1">Chromo domain-containing protein</fullName>
    </recommendedName>
</protein>
<dbReference type="GO" id="GO:0006338">
    <property type="term" value="P:chromatin remodeling"/>
    <property type="evidence" value="ECO:0007669"/>
    <property type="project" value="UniProtKB-ARBA"/>
</dbReference>
<evidence type="ECO:0000313" key="2">
    <source>
        <dbReference type="EMBL" id="CAA7267883.1"/>
    </source>
</evidence>
<dbReference type="EMBL" id="CACVBS010000064">
    <property type="protein sequence ID" value="CAA7267883.1"/>
    <property type="molecule type" value="Genomic_DNA"/>
</dbReference>
<evidence type="ECO:0000313" key="3">
    <source>
        <dbReference type="Proteomes" id="UP000467700"/>
    </source>
</evidence>
<dbReference type="Gene3D" id="3.30.420.10">
    <property type="entry name" value="Ribonuclease H-like superfamily/Ribonuclease H"/>
    <property type="match status" value="1"/>
</dbReference>
<dbReference type="Proteomes" id="UP000467700">
    <property type="component" value="Unassembled WGS sequence"/>
</dbReference>
<dbReference type="SUPFAM" id="SSF53098">
    <property type="entry name" value="Ribonuclease H-like"/>
    <property type="match status" value="1"/>
</dbReference>
<evidence type="ECO:0000259" key="1">
    <source>
        <dbReference type="PROSITE" id="PS50013"/>
    </source>
</evidence>
<dbReference type="SMART" id="SM00298">
    <property type="entry name" value="CHROMO"/>
    <property type="match status" value="1"/>
</dbReference>
<reference evidence="2 3" key="1">
    <citation type="submission" date="2020-01" db="EMBL/GenBank/DDBJ databases">
        <authorList>
            <person name="Gupta K D."/>
        </authorList>
    </citation>
    <scope>NUCLEOTIDE SEQUENCE [LARGE SCALE GENOMIC DNA]</scope>
</reference>
<gene>
    <name evidence="2" type="ORF">AAE3_LOCUS10185</name>
</gene>
<dbReference type="GO" id="GO:0003676">
    <property type="term" value="F:nucleic acid binding"/>
    <property type="evidence" value="ECO:0007669"/>
    <property type="project" value="InterPro"/>
</dbReference>
<name>A0A8S0XPM3_CYCAE</name>
<sequence length="225" mass="25747">MDLIEKLPPSAGFTDILVIVDRLTKQAVFVPTHSDLTAVKLAKLFILNVFSKHGVPSHVTRRRAREFTVDLGELHKFLKGIHQKAANNRRLPAPNFKFLGPYEIIAQVGSHSFTLRLPQSMRLVHPVFHVSMLEPFKPSTIPSRAVEPPAPVEIEGELEYEVAEIVDSKIDRRRKCKLLYYVRWYGYENTDEEFSWQPADELPNAQELVQEFHEAYPNKPGPLPV</sequence>
<dbReference type="OrthoDB" id="3364639at2759"/>
<dbReference type="Pfam" id="PF24626">
    <property type="entry name" value="SH3_Tf2-1"/>
    <property type="match status" value="1"/>
</dbReference>
<dbReference type="PANTHER" id="PTHR45835">
    <property type="entry name" value="YALI0A06105P"/>
    <property type="match status" value="1"/>
</dbReference>
<comment type="caution">
    <text evidence="2">The sequence shown here is derived from an EMBL/GenBank/DDBJ whole genome shotgun (WGS) entry which is preliminary data.</text>
</comment>
<organism evidence="2 3">
    <name type="scientific">Cyclocybe aegerita</name>
    <name type="common">Black poplar mushroom</name>
    <name type="synonym">Agrocybe aegerita</name>
    <dbReference type="NCBI Taxonomy" id="1973307"/>
    <lineage>
        <taxon>Eukaryota</taxon>
        <taxon>Fungi</taxon>
        <taxon>Dikarya</taxon>
        <taxon>Basidiomycota</taxon>
        <taxon>Agaricomycotina</taxon>
        <taxon>Agaricomycetes</taxon>
        <taxon>Agaricomycetidae</taxon>
        <taxon>Agaricales</taxon>
        <taxon>Agaricineae</taxon>
        <taxon>Bolbitiaceae</taxon>
        <taxon>Cyclocybe</taxon>
    </lineage>
</organism>
<dbReference type="InterPro" id="IPR056924">
    <property type="entry name" value="SH3_Tf2-1"/>
</dbReference>
<proteinExistence type="predicted"/>
<keyword evidence="3" id="KW-1185">Reference proteome</keyword>
<feature type="domain" description="Chromo" evidence="1">
    <location>
        <begin position="160"/>
        <end position="224"/>
    </location>
</feature>
<dbReference type="InterPro" id="IPR016197">
    <property type="entry name" value="Chromo-like_dom_sf"/>
</dbReference>
<dbReference type="PROSITE" id="PS50013">
    <property type="entry name" value="CHROMO_2"/>
    <property type="match status" value="1"/>
</dbReference>
<dbReference type="Pfam" id="PF00385">
    <property type="entry name" value="Chromo"/>
    <property type="match status" value="1"/>
</dbReference>
<dbReference type="Gene3D" id="2.40.50.40">
    <property type="match status" value="1"/>
</dbReference>
<dbReference type="InterPro" id="IPR036397">
    <property type="entry name" value="RNaseH_sf"/>
</dbReference>
<dbReference type="InterPro" id="IPR023780">
    <property type="entry name" value="Chromo_domain"/>
</dbReference>
<dbReference type="PANTHER" id="PTHR45835:SF99">
    <property type="entry name" value="CHROMO DOMAIN-CONTAINING PROTEIN-RELATED"/>
    <property type="match status" value="1"/>
</dbReference>
<dbReference type="SUPFAM" id="SSF54160">
    <property type="entry name" value="Chromo domain-like"/>
    <property type="match status" value="1"/>
</dbReference>